<protein>
    <submittedName>
        <fullName evidence="2">Oxidoreductase</fullName>
    </submittedName>
</protein>
<organism evidence="2 3">
    <name type="scientific">Candidatus Roizmanbacteria bacterium CG11_big_fil_rev_8_21_14_0_20_36_8</name>
    <dbReference type="NCBI Taxonomy" id="1974856"/>
    <lineage>
        <taxon>Bacteria</taxon>
        <taxon>Candidatus Roizmaniibacteriota</taxon>
    </lineage>
</organism>
<dbReference type="Proteomes" id="UP000231056">
    <property type="component" value="Unassembled WGS sequence"/>
</dbReference>
<dbReference type="InterPro" id="IPR002937">
    <property type="entry name" value="Amino_oxidase"/>
</dbReference>
<dbReference type="Gene3D" id="3.50.50.60">
    <property type="entry name" value="FAD/NAD(P)-binding domain"/>
    <property type="match status" value="1"/>
</dbReference>
<dbReference type="AlphaFoldDB" id="A0A2M6IUD1"/>
<dbReference type="PRINTS" id="PR00419">
    <property type="entry name" value="ADXRDTASE"/>
</dbReference>
<gene>
    <name evidence="2" type="ORF">COV58_02100</name>
</gene>
<dbReference type="NCBIfam" id="NF005560">
    <property type="entry name" value="PRK07233.1"/>
    <property type="match status" value="1"/>
</dbReference>
<name>A0A2M6IUD1_9BACT</name>
<dbReference type="EMBL" id="PCVM01000051">
    <property type="protein sequence ID" value="PIQ73514.1"/>
    <property type="molecule type" value="Genomic_DNA"/>
</dbReference>
<dbReference type="GO" id="GO:0016491">
    <property type="term" value="F:oxidoreductase activity"/>
    <property type="evidence" value="ECO:0007669"/>
    <property type="project" value="InterPro"/>
</dbReference>
<evidence type="ECO:0000259" key="1">
    <source>
        <dbReference type="Pfam" id="PF01593"/>
    </source>
</evidence>
<evidence type="ECO:0000313" key="3">
    <source>
        <dbReference type="Proteomes" id="UP000231056"/>
    </source>
</evidence>
<dbReference type="InterPro" id="IPR036188">
    <property type="entry name" value="FAD/NAD-bd_sf"/>
</dbReference>
<dbReference type="Pfam" id="PF01593">
    <property type="entry name" value="Amino_oxidase"/>
    <property type="match status" value="1"/>
</dbReference>
<dbReference type="PANTHER" id="PTHR42923:SF46">
    <property type="entry name" value="AMINE OXIDASE"/>
    <property type="match status" value="1"/>
</dbReference>
<evidence type="ECO:0000313" key="2">
    <source>
        <dbReference type="EMBL" id="PIQ73514.1"/>
    </source>
</evidence>
<comment type="caution">
    <text evidence="2">The sequence shown here is derived from an EMBL/GenBank/DDBJ whole genome shotgun (WGS) entry which is preliminary data.</text>
</comment>
<dbReference type="InterPro" id="IPR050464">
    <property type="entry name" value="Zeta_carotene_desat/Oxidored"/>
</dbReference>
<proteinExistence type="predicted"/>
<feature type="domain" description="Amine oxidase" evidence="1">
    <location>
        <begin position="12"/>
        <end position="422"/>
    </location>
</feature>
<accession>A0A2M6IUD1</accession>
<dbReference type="PANTHER" id="PTHR42923">
    <property type="entry name" value="PROTOPORPHYRINOGEN OXIDASE"/>
    <property type="match status" value="1"/>
</dbReference>
<sequence length="424" mass="48547">MNMNIAIIGAGFTGLTAANSLILKGNTVEIFEMDKTPGGLAMGFKKNNWDWSLEKHYHHIFKSDSSILSLAKEIDTSFNFYRPNTSSLIDNHIIQLDSPEKLLQFSALSVPSRLRMGLVLGYLKYVVKWQDLEGFKAHDWLEKQLGREPYSILWEPLLKSKFGPYYKDISLAWFWARIKARSTKLGYPEGGFGHFADRLAEKAVSLGGKIHFDCQVDRIVPNGKTVTVFYKGKKSDFDAVIVTVSNALFAHLAQSLPEDYKKKLNEFKGIGALNIVLELKKEFLPKDVYWLNICDPSFPFLAVVEHTHFIDKSHYNNSNIVYIGNYLPSDHELFSLSKEKLLDRYHPYLDKIHSGYKNNLLDIHLFKVPFAQPIVTTSFSKKILPFNTPIPNLYLANMQQVYPWDRGTNYAVEMGRRIAKIIHT</sequence>
<dbReference type="SUPFAM" id="SSF51905">
    <property type="entry name" value="FAD/NAD(P)-binding domain"/>
    <property type="match status" value="1"/>
</dbReference>
<reference evidence="2 3" key="1">
    <citation type="submission" date="2017-09" db="EMBL/GenBank/DDBJ databases">
        <title>Depth-based differentiation of microbial function through sediment-hosted aquifers and enrichment of novel symbionts in the deep terrestrial subsurface.</title>
        <authorList>
            <person name="Probst A.J."/>
            <person name="Ladd B."/>
            <person name="Jarett J.K."/>
            <person name="Geller-Mcgrath D.E."/>
            <person name="Sieber C.M."/>
            <person name="Emerson J.B."/>
            <person name="Anantharaman K."/>
            <person name="Thomas B.C."/>
            <person name="Malmstrom R."/>
            <person name="Stieglmeier M."/>
            <person name="Klingl A."/>
            <person name="Woyke T."/>
            <person name="Ryan C.M."/>
            <person name="Banfield J.F."/>
        </authorList>
    </citation>
    <scope>NUCLEOTIDE SEQUENCE [LARGE SCALE GENOMIC DNA]</scope>
    <source>
        <strain evidence="2">CG11_big_fil_rev_8_21_14_0_20_36_8</strain>
    </source>
</reference>